<dbReference type="EMBL" id="JANBPY010000296">
    <property type="protein sequence ID" value="KAJ1967698.1"/>
    <property type="molecule type" value="Genomic_DNA"/>
</dbReference>
<dbReference type="AlphaFoldDB" id="A0A9W8E7X3"/>
<evidence type="ECO:0000313" key="2">
    <source>
        <dbReference type="EMBL" id="KAJ1967698.1"/>
    </source>
</evidence>
<proteinExistence type="predicted"/>
<keyword evidence="3" id="KW-1185">Reference proteome</keyword>
<name>A0A9W8E7X3_9FUNG</name>
<reference evidence="2" key="1">
    <citation type="submission" date="2022-07" db="EMBL/GenBank/DDBJ databases">
        <title>Phylogenomic reconstructions and comparative analyses of Kickxellomycotina fungi.</title>
        <authorList>
            <person name="Reynolds N.K."/>
            <person name="Stajich J.E."/>
            <person name="Barry K."/>
            <person name="Grigoriev I.V."/>
            <person name="Crous P."/>
            <person name="Smith M.E."/>
        </authorList>
    </citation>
    <scope>NUCLEOTIDE SEQUENCE</scope>
    <source>
        <strain evidence="2">RSA 1196</strain>
    </source>
</reference>
<comment type="caution">
    <text evidence="2">The sequence shown here is derived from an EMBL/GenBank/DDBJ whole genome shotgun (WGS) entry which is preliminary data.</text>
</comment>
<dbReference type="InterPro" id="IPR000073">
    <property type="entry name" value="AB_hydrolase_1"/>
</dbReference>
<dbReference type="InterPro" id="IPR029058">
    <property type="entry name" value="AB_hydrolase_fold"/>
</dbReference>
<gene>
    <name evidence="2" type="ORF">IWQ62_001693</name>
</gene>
<protein>
    <recommendedName>
        <fullName evidence="1">AB hydrolase-1 domain-containing protein</fullName>
    </recommendedName>
</protein>
<dbReference type="Proteomes" id="UP001150925">
    <property type="component" value="Unassembled WGS sequence"/>
</dbReference>
<dbReference type="Gene3D" id="3.40.50.1820">
    <property type="entry name" value="alpha/beta hydrolase"/>
    <property type="match status" value="1"/>
</dbReference>
<dbReference type="OrthoDB" id="94039at2759"/>
<dbReference type="Pfam" id="PF12697">
    <property type="entry name" value="Abhydrolase_6"/>
    <property type="match status" value="1"/>
</dbReference>
<feature type="domain" description="AB hydrolase-1" evidence="1">
    <location>
        <begin position="42"/>
        <end position="301"/>
    </location>
</feature>
<sequence length="323" mass="36166">MDRFAITTKILQGGDASRRIVTKWFRPLRKEVPLSSSKPISLLLAHANGFHKEVWEPVIAMLALDSEQAKRKPLKKLSTRPCTHLPNPYLASVAKEVQWADNAKDILAIASQLSENTTLIGAGHSYGGSSMVLAEVLRPFTFASVLSIDPAIAFNAEHFFSMDFRPVLKRRAHWETQEIAADYFNNHPFFKVLDPKVRELHIRHGLRPTKSGEQPSGLVLKCPPEHEYAVFKASEVGAVWVRDHINEVQCPLRLLIGAKSHIYISPENAKQYRAVSPLSDMTIMDNTGHLVPMETPSTVAEEVARFIHHGLVHRNDSVGKSHL</sequence>
<evidence type="ECO:0000313" key="3">
    <source>
        <dbReference type="Proteomes" id="UP001150925"/>
    </source>
</evidence>
<accession>A0A9W8E7X3</accession>
<evidence type="ECO:0000259" key="1">
    <source>
        <dbReference type="Pfam" id="PF12697"/>
    </source>
</evidence>
<dbReference type="SUPFAM" id="SSF53474">
    <property type="entry name" value="alpha/beta-Hydrolases"/>
    <property type="match status" value="1"/>
</dbReference>
<organism evidence="2 3">
    <name type="scientific">Dispira parvispora</name>
    <dbReference type="NCBI Taxonomy" id="1520584"/>
    <lineage>
        <taxon>Eukaryota</taxon>
        <taxon>Fungi</taxon>
        <taxon>Fungi incertae sedis</taxon>
        <taxon>Zoopagomycota</taxon>
        <taxon>Kickxellomycotina</taxon>
        <taxon>Dimargaritomycetes</taxon>
        <taxon>Dimargaritales</taxon>
        <taxon>Dimargaritaceae</taxon>
        <taxon>Dispira</taxon>
    </lineage>
</organism>